<sequence>MQFIFHPLFHLALGVTGIVSTGVLVKDILSIRKQLLIETGKIKKKN</sequence>
<dbReference type="AlphaFoldDB" id="A0A7L7LAU5"/>
<reference evidence="2 3" key="2">
    <citation type="submission" date="2020-08" db="EMBL/GenBank/DDBJ databases">
        <title>Adhaeribacter dokdonensis sp. nov., isolated from the rhizosphere of Elymus tsukushiensis, a plant native to the Dokdo Islands, Republic of Korea.</title>
        <authorList>
            <person name="Ghim S.Y."/>
        </authorList>
    </citation>
    <scope>NUCLEOTIDE SEQUENCE [LARGE SCALE GENOMIC DNA]</scope>
    <source>
        <strain evidence="2 3">KUDC8001</strain>
    </source>
</reference>
<name>A0A7L7LAU5_9BACT</name>
<evidence type="ECO:0000313" key="2">
    <source>
        <dbReference type="EMBL" id="QMU29958.1"/>
    </source>
</evidence>
<dbReference type="EMBL" id="CP055153">
    <property type="protein sequence ID" value="QMU29958.1"/>
    <property type="molecule type" value="Genomic_DNA"/>
</dbReference>
<dbReference type="Proteomes" id="UP000514509">
    <property type="component" value="Chromosome"/>
</dbReference>
<gene>
    <name evidence="2" type="ORF">HUW48_18855</name>
</gene>
<reference evidence="2 3" key="1">
    <citation type="submission" date="2020-06" db="EMBL/GenBank/DDBJ databases">
        <authorList>
            <person name="Hwang Y.J."/>
        </authorList>
    </citation>
    <scope>NUCLEOTIDE SEQUENCE [LARGE SCALE GENOMIC DNA]</scope>
    <source>
        <strain evidence="2 3">KUDC8001</strain>
    </source>
</reference>
<dbReference type="KEGG" id="add:HUW48_18855"/>
<evidence type="ECO:0000256" key="1">
    <source>
        <dbReference type="SAM" id="Phobius"/>
    </source>
</evidence>
<protein>
    <submittedName>
        <fullName evidence="2">Uncharacterized protein</fullName>
    </submittedName>
</protein>
<keyword evidence="1" id="KW-0472">Membrane</keyword>
<dbReference type="RefSeq" id="WP_182412417.1">
    <property type="nucleotide sequence ID" value="NZ_CP055153.1"/>
</dbReference>
<keyword evidence="3" id="KW-1185">Reference proteome</keyword>
<keyword evidence="1" id="KW-1133">Transmembrane helix</keyword>
<feature type="transmembrane region" description="Helical" evidence="1">
    <location>
        <begin position="6"/>
        <end position="25"/>
    </location>
</feature>
<evidence type="ECO:0000313" key="3">
    <source>
        <dbReference type="Proteomes" id="UP000514509"/>
    </source>
</evidence>
<accession>A0A7L7LAU5</accession>
<proteinExistence type="predicted"/>
<keyword evidence="1" id="KW-0812">Transmembrane</keyword>
<organism evidence="2 3">
    <name type="scientific">Adhaeribacter radiodurans</name>
    <dbReference type="NCBI Taxonomy" id="2745197"/>
    <lineage>
        <taxon>Bacteria</taxon>
        <taxon>Pseudomonadati</taxon>
        <taxon>Bacteroidota</taxon>
        <taxon>Cytophagia</taxon>
        <taxon>Cytophagales</taxon>
        <taxon>Hymenobacteraceae</taxon>
        <taxon>Adhaeribacter</taxon>
    </lineage>
</organism>